<keyword evidence="3" id="KW-1185">Reference proteome</keyword>
<gene>
    <name evidence="2" type="ORF">GCM10007968_20080</name>
</gene>
<name>A0A917S621_9BACL</name>
<protein>
    <submittedName>
        <fullName evidence="2">Uncharacterized protein</fullName>
    </submittedName>
</protein>
<comment type="caution">
    <text evidence="2">The sequence shown here is derived from an EMBL/GenBank/DDBJ whole genome shotgun (WGS) entry which is preliminary data.</text>
</comment>
<feature type="compositionally biased region" description="Low complexity" evidence="1">
    <location>
        <begin position="30"/>
        <end position="39"/>
    </location>
</feature>
<dbReference type="Proteomes" id="UP000654670">
    <property type="component" value="Unassembled WGS sequence"/>
</dbReference>
<accession>A0A917S621</accession>
<sequence length="101" mass="11142">MTQRKKATLASFGNVANEDNNENINEEVNVDNNENDSNSIVKSMVSDRPQKKNEKKLTGIYFDPDVSVALDRLKASGKLNVSKSVFVNNVVKAALKENGLM</sequence>
<reference evidence="2" key="1">
    <citation type="journal article" date="2014" name="Int. J. Syst. Evol. Microbiol.">
        <title>Complete genome sequence of Corynebacterium casei LMG S-19264T (=DSM 44701T), isolated from a smear-ripened cheese.</title>
        <authorList>
            <consortium name="US DOE Joint Genome Institute (JGI-PGF)"/>
            <person name="Walter F."/>
            <person name="Albersmeier A."/>
            <person name="Kalinowski J."/>
            <person name="Ruckert C."/>
        </authorList>
    </citation>
    <scope>NUCLEOTIDE SEQUENCE</scope>
    <source>
        <strain evidence="2">JCM 15325</strain>
    </source>
</reference>
<evidence type="ECO:0000313" key="3">
    <source>
        <dbReference type="Proteomes" id="UP000654670"/>
    </source>
</evidence>
<dbReference type="AlphaFoldDB" id="A0A917S621"/>
<feature type="compositionally biased region" description="Acidic residues" evidence="1">
    <location>
        <begin position="19"/>
        <end position="29"/>
    </location>
</feature>
<dbReference type="RefSeq" id="WP_188802969.1">
    <property type="nucleotide sequence ID" value="NZ_BMOK01000007.1"/>
</dbReference>
<evidence type="ECO:0000313" key="2">
    <source>
        <dbReference type="EMBL" id="GGL55957.1"/>
    </source>
</evidence>
<dbReference type="EMBL" id="BMOK01000007">
    <property type="protein sequence ID" value="GGL55957.1"/>
    <property type="molecule type" value="Genomic_DNA"/>
</dbReference>
<feature type="region of interest" description="Disordered" evidence="1">
    <location>
        <begin position="1"/>
        <end position="39"/>
    </location>
</feature>
<proteinExistence type="predicted"/>
<reference evidence="2" key="2">
    <citation type="submission" date="2020-09" db="EMBL/GenBank/DDBJ databases">
        <authorList>
            <person name="Sun Q."/>
            <person name="Ohkuma M."/>
        </authorList>
    </citation>
    <scope>NUCLEOTIDE SEQUENCE</scope>
    <source>
        <strain evidence="2">JCM 15325</strain>
    </source>
</reference>
<organism evidence="2 3">
    <name type="scientific">Sporolactobacillus putidus</name>
    <dbReference type="NCBI Taxonomy" id="492735"/>
    <lineage>
        <taxon>Bacteria</taxon>
        <taxon>Bacillati</taxon>
        <taxon>Bacillota</taxon>
        <taxon>Bacilli</taxon>
        <taxon>Bacillales</taxon>
        <taxon>Sporolactobacillaceae</taxon>
        <taxon>Sporolactobacillus</taxon>
    </lineage>
</organism>
<evidence type="ECO:0000256" key="1">
    <source>
        <dbReference type="SAM" id="MobiDB-lite"/>
    </source>
</evidence>